<dbReference type="GO" id="GO:0042597">
    <property type="term" value="C:periplasmic space"/>
    <property type="evidence" value="ECO:0007669"/>
    <property type="project" value="UniProtKB-ARBA"/>
</dbReference>
<dbReference type="GO" id="GO:0043190">
    <property type="term" value="C:ATP-binding cassette (ABC) transporter complex"/>
    <property type="evidence" value="ECO:0007669"/>
    <property type="project" value="InterPro"/>
</dbReference>
<keyword evidence="4" id="KW-1185">Reference proteome</keyword>
<dbReference type="InterPro" id="IPR000914">
    <property type="entry name" value="SBP_5_dom"/>
</dbReference>
<dbReference type="PIRSF" id="PIRSF002741">
    <property type="entry name" value="MppA"/>
    <property type="match status" value="1"/>
</dbReference>
<comment type="caution">
    <text evidence="3">The sequence shown here is derived from an EMBL/GenBank/DDBJ whole genome shotgun (WGS) entry which is preliminary data.</text>
</comment>
<dbReference type="AlphaFoldDB" id="A0A2T0ZZ18"/>
<feature type="domain" description="Solute-binding protein family 5" evidence="2">
    <location>
        <begin position="114"/>
        <end position="454"/>
    </location>
</feature>
<evidence type="ECO:0000313" key="4">
    <source>
        <dbReference type="Proteomes" id="UP000237752"/>
    </source>
</evidence>
<evidence type="ECO:0000259" key="2">
    <source>
        <dbReference type="Pfam" id="PF00496"/>
    </source>
</evidence>
<sequence>MSECADDSTGSFASTYSRKVPISMRHRFRFTAALLATGLLVAGCGDAPKKATKATDEYPTSIDLKKGFDPNANFTYGYVQYASSWDPIESVTGGDFTFFAPVYDRLLQQDEDGKVEPMLATAFTPAADLASMTLKLREGLTFSDGTPFDATAVQFNLDRARAKNSKISGELYQITSVEVVDPLTVKINVNGGLGSLATGLTGRAGMMVSPAAAQAGIIQTEPVGAGAYVTTEIVPGDHVSYKKTDGYWEPGAQKVATMTYKLITDDNTRYNALMAGELDGASLNPDQLASAEKEGLAVITKPSAIFVYLALNTSKGQLGDPEVRKALNMAIDRKAISVGMYDGHCTPQIQPFPETSPGYSKKIGDGLDVFPYDPKAAKKILEEKGVKDLEITSVSPNVTIYTKFGEVIQAQLKEVGITVNVKSVPAAQVVQDFSIDKSVEATSSVFTGINDPDALSGRYLQPKALFNPGGAEYPELMKYAAEGAAVLDPAERSKAYEKMMDAWVDSPPHMLPVCMVHLAAAFQTNVSGVSQTASGAADLRDVAVAKK</sequence>
<dbReference type="Gene3D" id="3.10.105.10">
    <property type="entry name" value="Dipeptide-binding Protein, Domain 3"/>
    <property type="match status" value="1"/>
</dbReference>
<proteinExistence type="predicted"/>
<accession>A0A2T0ZZ18</accession>
<protein>
    <submittedName>
        <fullName evidence="3">Peptide/nickel transport system substrate-binding protein</fullName>
    </submittedName>
</protein>
<dbReference type="Pfam" id="PF00496">
    <property type="entry name" value="SBP_bac_5"/>
    <property type="match status" value="1"/>
</dbReference>
<keyword evidence="1" id="KW-0732">Signal</keyword>
<dbReference type="Proteomes" id="UP000237752">
    <property type="component" value="Unassembled WGS sequence"/>
</dbReference>
<organism evidence="3 4">
    <name type="scientific">Antricoccus suffuscus</name>
    <dbReference type="NCBI Taxonomy" id="1629062"/>
    <lineage>
        <taxon>Bacteria</taxon>
        <taxon>Bacillati</taxon>
        <taxon>Actinomycetota</taxon>
        <taxon>Actinomycetes</taxon>
        <taxon>Geodermatophilales</taxon>
        <taxon>Antricoccaceae</taxon>
        <taxon>Antricoccus</taxon>
    </lineage>
</organism>
<dbReference type="PANTHER" id="PTHR30290:SF38">
    <property type="entry name" value="D,D-DIPEPTIDE-BINDING PERIPLASMIC PROTEIN DDPA-RELATED"/>
    <property type="match status" value="1"/>
</dbReference>
<dbReference type="Gene3D" id="3.40.190.10">
    <property type="entry name" value="Periplasmic binding protein-like II"/>
    <property type="match status" value="1"/>
</dbReference>
<evidence type="ECO:0000256" key="1">
    <source>
        <dbReference type="ARBA" id="ARBA00022729"/>
    </source>
</evidence>
<dbReference type="InterPro" id="IPR030678">
    <property type="entry name" value="Peptide/Ni-bd"/>
</dbReference>
<reference evidence="3 4" key="1">
    <citation type="submission" date="2018-03" db="EMBL/GenBank/DDBJ databases">
        <title>Genomic Encyclopedia of Archaeal and Bacterial Type Strains, Phase II (KMG-II): from individual species to whole genera.</title>
        <authorList>
            <person name="Goeker M."/>
        </authorList>
    </citation>
    <scope>NUCLEOTIDE SEQUENCE [LARGE SCALE GENOMIC DNA]</scope>
    <source>
        <strain evidence="3 4">DSM 100065</strain>
    </source>
</reference>
<evidence type="ECO:0000313" key="3">
    <source>
        <dbReference type="EMBL" id="PRZ41606.1"/>
    </source>
</evidence>
<gene>
    <name evidence="3" type="ORF">CLV47_109153</name>
</gene>
<dbReference type="InterPro" id="IPR039424">
    <property type="entry name" value="SBP_5"/>
</dbReference>
<dbReference type="Gene3D" id="3.90.76.10">
    <property type="entry name" value="Dipeptide-binding Protein, Domain 1"/>
    <property type="match status" value="1"/>
</dbReference>
<dbReference type="GO" id="GO:0015833">
    <property type="term" value="P:peptide transport"/>
    <property type="evidence" value="ECO:0007669"/>
    <property type="project" value="TreeGrafter"/>
</dbReference>
<dbReference type="GO" id="GO:1904680">
    <property type="term" value="F:peptide transmembrane transporter activity"/>
    <property type="evidence" value="ECO:0007669"/>
    <property type="project" value="TreeGrafter"/>
</dbReference>
<dbReference type="EMBL" id="PVUE01000009">
    <property type="protein sequence ID" value="PRZ41606.1"/>
    <property type="molecule type" value="Genomic_DNA"/>
</dbReference>
<dbReference type="PANTHER" id="PTHR30290">
    <property type="entry name" value="PERIPLASMIC BINDING COMPONENT OF ABC TRANSPORTER"/>
    <property type="match status" value="1"/>
</dbReference>
<dbReference type="SUPFAM" id="SSF53850">
    <property type="entry name" value="Periplasmic binding protein-like II"/>
    <property type="match status" value="1"/>
</dbReference>
<name>A0A2T0ZZ18_9ACTN</name>